<dbReference type="RefSeq" id="WP_217793876.1">
    <property type="nucleotide sequence ID" value="NZ_JAHSPG010000015.1"/>
</dbReference>
<protein>
    <submittedName>
        <fullName evidence="1">Uncharacterized protein</fullName>
    </submittedName>
</protein>
<organism evidence="1 2">
    <name type="scientific">Pinibacter aurantiacus</name>
    <dbReference type="NCBI Taxonomy" id="2851599"/>
    <lineage>
        <taxon>Bacteria</taxon>
        <taxon>Pseudomonadati</taxon>
        <taxon>Bacteroidota</taxon>
        <taxon>Chitinophagia</taxon>
        <taxon>Chitinophagales</taxon>
        <taxon>Chitinophagaceae</taxon>
        <taxon>Pinibacter</taxon>
    </lineage>
</organism>
<dbReference type="EMBL" id="JAHSPG010000015">
    <property type="protein sequence ID" value="MBV4359621.1"/>
    <property type="molecule type" value="Genomic_DNA"/>
</dbReference>
<sequence length="247" mass="30290">MNAKSSESVLLLQYGLKTYRQKRRAVVKDRDKQLLSLDKKRKQLWREERALGWEELKHPYQRGWKRTFVLREDIATGKKSSFYRNLLQKINTVQHSSSKNFTKKKRVRGKKVHKPREQKLREFYDYELDRVRLSQAELMLFTKLIYYSQQRKIFRMKYVFSEPWCFVLKVEPNMITKVQKHDSSLRSNIVQLENYLRKKHLEDRITKLRNGSVHWWGYKIYDLKQRDFNALRNQTLTNILDQHWYNE</sequence>
<evidence type="ECO:0000313" key="1">
    <source>
        <dbReference type="EMBL" id="MBV4359621.1"/>
    </source>
</evidence>
<name>A0A9E2SBR0_9BACT</name>
<accession>A0A9E2SBR0</accession>
<reference evidence="1" key="1">
    <citation type="submission" date="2021-06" db="EMBL/GenBank/DDBJ databases">
        <authorList>
            <person name="Huq M.A."/>
        </authorList>
    </citation>
    <scope>NUCLEOTIDE SEQUENCE</scope>
    <source>
        <strain evidence="1">MAH-26</strain>
    </source>
</reference>
<keyword evidence="2" id="KW-1185">Reference proteome</keyword>
<dbReference type="Proteomes" id="UP000812270">
    <property type="component" value="Unassembled WGS sequence"/>
</dbReference>
<evidence type="ECO:0000313" key="2">
    <source>
        <dbReference type="Proteomes" id="UP000812270"/>
    </source>
</evidence>
<proteinExistence type="predicted"/>
<gene>
    <name evidence="1" type="ORF">KTO63_20790</name>
</gene>
<dbReference type="AlphaFoldDB" id="A0A9E2SBR0"/>
<comment type="caution">
    <text evidence="1">The sequence shown here is derived from an EMBL/GenBank/DDBJ whole genome shotgun (WGS) entry which is preliminary data.</text>
</comment>